<dbReference type="Proteomes" id="UP000054843">
    <property type="component" value="Unassembled WGS sequence"/>
</dbReference>
<dbReference type="InterPro" id="IPR036915">
    <property type="entry name" value="Cyclin-like_sf"/>
</dbReference>
<dbReference type="STRING" id="268474.A0A0V1M739"/>
<feature type="domain" description="Cyclin-like" evidence="6">
    <location>
        <begin position="115"/>
        <end position="199"/>
    </location>
</feature>
<dbReference type="AlphaFoldDB" id="A0A0V1M739"/>
<dbReference type="FunFam" id="1.10.472.10:FF:000001">
    <property type="entry name" value="G2/mitotic-specific cyclin"/>
    <property type="match status" value="1"/>
</dbReference>
<keyword evidence="1" id="KW-0132">Cell division</keyword>
<sequence>MDIEYVEEELDTSISENEENSSLNVDSSIDDVIISKNQRSISKISLDEESLEESIEMDASSSLSYDSFNSDTSVSDPYDEDAFNYYRLREEKFMIGDYWPNQKHMTPPMRSILVHWMFETFDAYSFPTEAFFHSVKLFDLYLEKNCVEKKQLQLISIVTLLIASKFDNRNEILMNEISYISHNAYEMEEVIMKEREILVYFNFDISFPTAIHFLHHFAKGTFCDKLTYLLSRYILELSMLSYELVNVKDSIRAAASLLLALKIKQLEWTELHLKVSGYKEADLIVTMFKLNAVVKTFFWQGGGYEFPSMLSGMDTLGLGPAYGRNYGMGFHGFVSPSHGGFDAGSGFGIGGGYGIGLGMMRPQRFGPVGVGYGSYFDNPFRRYGMTHPNQNNDNPCIICPEHELDNEPRIPSMVSTASGCIDHNSCKEQNICYRGQCVPSYPTSDRCIQNSNCKADHACRYKRCWAIKPVQREIQTNQMTSEKRPTSLQNVEKFPTIAAVNANSKQHHSAEVWSSSDDQFSITSPRPNHHHHHHSPPLVMNKIPPYQFSNSHATAQFASSYEIQNEHFEEEKEHKDLTNVVIGDQHLPTRKFHHSNVHIRREFASNSKIPLSRPASILHHQQSSTDINKKKFKDLPVVVSLQFPVELIDETFLSVKRNCSRCNADQICISLRSREFCILQEEETSPCSVSKSCDFNSICYASRCQKIATTSYE</sequence>
<dbReference type="Pfam" id="PF23416">
    <property type="entry name" value="DUF7107"/>
    <property type="match status" value="1"/>
</dbReference>
<gene>
    <name evidence="8" type="primary">CycB3</name>
    <name evidence="8" type="ORF">T10_1827</name>
</gene>
<keyword evidence="9" id="KW-1185">Reference proteome</keyword>
<dbReference type="SMART" id="SM01332">
    <property type="entry name" value="Cyclin_C"/>
    <property type="match status" value="1"/>
</dbReference>
<evidence type="ECO:0000256" key="4">
    <source>
        <dbReference type="RuleBase" id="RU000383"/>
    </source>
</evidence>
<feature type="region of interest" description="Disordered" evidence="5">
    <location>
        <begin position="511"/>
        <end position="535"/>
    </location>
</feature>
<keyword evidence="3" id="KW-0131">Cell cycle</keyword>
<feature type="domain" description="Cyclin-like" evidence="6">
    <location>
        <begin position="212"/>
        <end position="293"/>
    </location>
</feature>
<evidence type="ECO:0000313" key="9">
    <source>
        <dbReference type="Proteomes" id="UP000054843"/>
    </source>
</evidence>
<dbReference type="OrthoDB" id="5916442at2759"/>
<dbReference type="Pfam" id="PF00134">
    <property type="entry name" value="Cyclin_N"/>
    <property type="match status" value="1"/>
</dbReference>
<dbReference type="InterPro" id="IPR055531">
    <property type="entry name" value="DUF7107"/>
</dbReference>
<dbReference type="InterPro" id="IPR004367">
    <property type="entry name" value="Cyclin_C-dom"/>
</dbReference>
<evidence type="ECO:0000256" key="2">
    <source>
        <dbReference type="ARBA" id="ARBA00023127"/>
    </source>
</evidence>
<comment type="similarity">
    <text evidence="4">Belongs to the cyclin family.</text>
</comment>
<feature type="domain" description="Cyclin C-terminal" evidence="7">
    <location>
        <begin position="208"/>
        <end position="322"/>
    </location>
</feature>
<keyword evidence="2 4" id="KW-0195">Cyclin</keyword>
<evidence type="ECO:0000256" key="5">
    <source>
        <dbReference type="SAM" id="MobiDB-lite"/>
    </source>
</evidence>
<dbReference type="SUPFAM" id="SSF47954">
    <property type="entry name" value="Cyclin-like"/>
    <property type="match status" value="2"/>
</dbReference>
<dbReference type="InterPro" id="IPR039361">
    <property type="entry name" value="Cyclin"/>
</dbReference>
<accession>A0A0V1M739</accession>
<dbReference type="InterPro" id="IPR013763">
    <property type="entry name" value="Cyclin-like_dom"/>
</dbReference>
<comment type="caution">
    <text evidence="8">The sequence shown here is derived from an EMBL/GenBank/DDBJ whole genome shotgun (WGS) entry which is preliminary data.</text>
</comment>
<evidence type="ECO:0000259" key="6">
    <source>
        <dbReference type="SMART" id="SM00385"/>
    </source>
</evidence>
<dbReference type="EMBL" id="JYDO01000206">
    <property type="protein sequence ID" value="KRZ67186.1"/>
    <property type="molecule type" value="Genomic_DNA"/>
</dbReference>
<dbReference type="GO" id="GO:0051301">
    <property type="term" value="P:cell division"/>
    <property type="evidence" value="ECO:0007669"/>
    <property type="project" value="UniProtKB-KW"/>
</dbReference>
<evidence type="ECO:0000256" key="3">
    <source>
        <dbReference type="ARBA" id="ARBA00023306"/>
    </source>
</evidence>
<dbReference type="PANTHER" id="PTHR10177">
    <property type="entry name" value="CYCLINS"/>
    <property type="match status" value="1"/>
</dbReference>
<proteinExistence type="inferred from homology"/>
<evidence type="ECO:0000313" key="8">
    <source>
        <dbReference type="EMBL" id="KRZ67186.1"/>
    </source>
</evidence>
<dbReference type="Pfam" id="PF02984">
    <property type="entry name" value="Cyclin_C"/>
    <property type="match status" value="1"/>
</dbReference>
<dbReference type="SMART" id="SM00385">
    <property type="entry name" value="CYCLIN"/>
    <property type="match status" value="2"/>
</dbReference>
<organism evidence="8 9">
    <name type="scientific">Trichinella papuae</name>
    <dbReference type="NCBI Taxonomy" id="268474"/>
    <lineage>
        <taxon>Eukaryota</taxon>
        <taxon>Metazoa</taxon>
        <taxon>Ecdysozoa</taxon>
        <taxon>Nematoda</taxon>
        <taxon>Enoplea</taxon>
        <taxon>Dorylaimia</taxon>
        <taxon>Trichinellida</taxon>
        <taxon>Trichinellidae</taxon>
        <taxon>Trichinella</taxon>
    </lineage>
</organism>
<feature type="compositionally biased region" description="Polar residues" evidence="5">
    <location>
        <begin position="512"/>
        <end position="526"/>
    </location>
</feature>
<dbReference type="InterPro" id="IPR006671">
    <property type="entry name" value="Cyclin_N"/>
</dbReference>
<reference evidence="8 9" key="1">
    <citation type="submission" date="2015-01" db="EMBL/GenBank/DDBJ databases">
        <title>Evolution of Trichinella species and genotypes.</title>
        <authorList>
            <person name="Korhonen P.K."/>
            <person name="Edoardo P."/>
            <person name="Giuseppe L.R."/>
            <person name="Gasser R.B."/>
        </authorList>
    </citation>
    <scope>NUCLEOTIDE SEQUENCE [LARGE SCALE GENOMIC DNA]</scope>
    <source>
        <strain evidence="8">ISS1980</strain>
    </source>
</reference>
<evidence type="ECO:0000256" key="1">
    <source>
        <dbReference type="ARBA" id="ARBA00022618"/>
    </source>
</evidence>
<name>A0A0V1M739_9BILA</name>
<evidence type="ECO:0000259" key="7">
    <source>
        <dbReference type="SMART" id="SM01332"/>
    </source>
</evidence>
<dbReference type="Gene3D" id="1.10.472.10">
    <property type="entry name" value="Cyclin-like"/>
    <property type="match status" value="2"/>
</dbReference>
<protein>
    <submittedName>
        <fullName evidence="8">G2/mitotic-specific cyclin-B3</fullName>
    </submittedName>
</protein>